<keyword evidence="2 9" id="KW-0396">Initiation factor</keyword>
<evidence type="ECO:0000256" key="5">
    <source>
        <dbReference type="ARBA" id="ARBA00063900"/>
    </source>
</evidence>
<dbReference type="GO" id="GO:0003729">
    <property type="term" value="F:mRNA binding"/>
    <property type="evidence" value="ECO:0007669"/>
    <property type="project" value="TreeGrafter"/>
</dbReference>
<organism evidence="9">
    <name type="scientific">Tetraselmis sp. GSL018</name>
    <dbReference type="NCBI Taxonomy" id="582737"/>
    <lineage>
        <taxon>Eukaryota</taxon>
        <taxon>Viridiplantae</taxon>
        <taxon>Chlorophyta</taxon>
        <taxon>core chlorophytes</taxon>
        <taxon>Chlorodendrophyceae</taxon>
        <taxon>Chlorodendrales</taxon>
        <taxon>Chlorodendraceae</taxon>
        <taxon>Tetraselmis</taxon>
    </lineage>
</organism>
<dbReference type="InterPro" id="IPR045196">
    <property type="entry name" value="IF2/IF5"/>
</dbReference>
<evidence type="ECO:0000313" key="9">
    <source>
        <dbReference type="EMBL" id="JAC77588.1"/>
    </source>
</evidence>
<evidence type="ECO:0000259" key="8">
    <source>
        <dbReference type="SMART" id="SM00653"/>
    </source>
</evidence>
<reference evidence="9" key="1">
    <citation type="submission" date="2014-05" db="EMBL/GenBank/DDBJ databases">
        <title>The transcriptome of the halophilic microalga Tetraselmis sp. GSL018 isolated from the Great Salt Lake, Utah.</title>
        <authorList>
            <person name="Jinkerson R.E."/>
            <person name="D'Adamo S."/>
            <person name="Posewitz M.C."/>
        </authorList>
    </citation>
    <scope>NUCLEOTIDE SEQUENCE</scope>
    <source>
        <strain evidence="9">GSL018</strain>
    </source>
</reference>
<dbReference type="PANTHER" id="PTHR23001:SF3">
    <property type="entry name" value="EUKARYOTIC TRANSLATION INITIATION FACTOR 2 SUBUNIT 2"/>
    <property type="match status" value="1"/>
</dbReference>
<accession>A0A061S037</accession>
<comment type="subunit">
    <text evidence="5">Eukaryotic translation initiation factor 2 eIF2 is a heterotrimeric complex composed of an alpha, a beta and a gamma subunit.</text>
</comment>
<dbReference type="Gene3D" id="3.30.30.170">
    <property type="match status" value="1"/>
</dbReference>
<comment type="function">
    <text evidence="4">Component of the eIF2 complex that functions in the early steps of protein synthesis by forming a ternary complex with GTP and initiator tRNA. This complex binds to a 40S ribosomal subunit, followed by mRNA binding to form a 43S pre-initiation complex (43S PIC). Junction of the 60S ribosomal subunit to form the 80S initiation complex is preceded by hydrolysis of the GTP bound to eIF2 and release of an eIF2-GDP binary complex. In order for eIF2 to recycle and catalyze another round of initiation, the GDP bound to eIF2 must exchange with GTP by way of a reaction catalyzed by eIF2B.</text>
</comment>
<dbReference type="InterPro" id="IPR016189">
    <property type="entry name" value="Transl_init_fac_IF2/IF5_N"/>
</dbReference>
<sequence length="281" mass="31013">MAEDNPASVAEKMEDLSVDSDLFSGEKKKKKKKKPLLDLDGPAPGEEGSEAAAPAGEEVAQPAEAADLDLNDLTLNLKKKKKKKAKARDMEDFAAFEGEEGGEGAAAEGSGPSKSGLPWDGTDRDYTYDELLGRVFGILHQNNPELTGERRRTIMKPPQVAREGTKKTVFINFMDLCKAMNRQPEHMQAFLMAELGTSGSLDGQQRLIVKGKFMPKAFEAVLRRYVNDYVLCPLCKSPDTLLDREQSTRLMYLRCQQCGASRTVAAIKQGFQARVTRRPRG</sequence>
<dbReference type="FunFam" id="3.30.30.170:FF:000001">
    <property type="entry name" value="Eukaryotic translation initiation factor 2 subunit"/>
    <property type="match status" value="1"/>
</dbReference>
<dbReference type="GO" id="GO:0005850">
    <property type="term" value="C:eukaryotic translation initiation factor 2 complex"/>
    <property type="evidence" value="ECO:0007669"/>
    <property type="project" value="TreeGrafter"/>
</dbReference>
<evidence type="ECO:0000256" key="1">
    <source>
        <dbReference type="ARBA" id="ARBA00010397"/>
    </source>
</evidence>
<evidence type="ECO:0000256" key="4">
    <source>
        <dbReference type="ARBA" id="ARBA00054872"/>
    </source>
</evidence>
<feature type="region of interest" description="Disordered" evidence="7">
    <location>
        <begin position="1"/>
        <end position="72"/>
    </location>
</feature>
<evidence type="ECO:0000256" key="3">
    <source>
        <dbReference type="ARBA" id="ARBA00022917"/>
    </source>
</evidence>
<dbReference type="GO" id="GO:0031369">
    <property type="term" value="F:translation initiation factor binding"/>
    <property type="evidence" value="ECO:0007669"/>
    <property type="project" value="TreeGrafter"/>
</dbReference>
<dbReference type="GO" id="GO:0003743">
    <property type="term" value="F:translation initiation factor activity"/>
    <property type="evidence" value="ECO:0007669"/>
    <property type="project" value="UniProtKB-KW"/>
</dbReference>
<dbReference type="PANTHER" id="PTHR23001">
    <property type="entry name" value="EUKARYOTIC TRANSLATION INITIATION FACTOR"/>
    <property type="match status" value="1"/>
</dbReference>
<proteinExistence type="inferred from homology"/>
<protein>
    <recommendedName>
        <fullName evidence="6">Eukaryotic translation initiation factor 2 subunit beta</fullName>
    </recommendedName>
</protein>
<dbReference type="InterPro" id="IPR002735">
    <property type="entry name" value="Transl_init_fac_IF2/IF5_dom"/>
</dbReference>
<feature type="region of interest" description="Disordered" evidence="7">
    <location>
        <begin position="96"/>
        <end position="122"/>
    </location>
</feature>
<name>A0A061S037_9CHLO</name>
<feature type="compositionally biased region" description="Low complexity" evidence="7">
    <location>
        <begin position="41"/>
        <end position="65"/>
    </location>
</feature>
<feature type="domain" description="Translation initiation factor IF2/IF5" evidence="8">
    <location>
        <begin position="150"/>
        <end position="261"/>
    </location>
</feature>
<evidence type="ECO:0000256" key="2">
    <source>
        <dbReference type="ARBA" id="ARBA00022540"/>
    </source>
</evidence>
<keyword evidence="3" id="KW-0648">Protein biosynthesis</keyword>
<dbReference type="SMART" id="SM00653">
    <property type="entry name" value="eIF2B_5"/>
    <property type="match status" value="1"/>
</dbReference>
<comment type="similarity">
    <text evidence="1">Belongs to the eIF-2-beta/eIF-5 family.</text>
</comment>
<dbReference type="InterPro" id="IPR016190">
    <property type="entry name" value="Transl_init_fac_IF2/IF5_Zn-bd"/>
</dbReference>
<gene>
    <name evidence="9" type="primary">EIF2S2</name>
    <name evidence="9" type="ORF">TSPGSL018_17313</name>
</gene>
<dbReference type="SUPFAM" id="SSF100966">
    <property type="entry name" value="Translation initiation factor 2 beta, aIF2beta, N-terminal domain"/>
    <property type="match status" value="1"/>
</dbReference>
<evidence type="ECO:0000256" key="7">
    <source>
        <dbReference type="SAM" id="MobiDB-lite"/>
    </source>
</evidence>
<dbReference type="AlphaFoldDB" id="A0A061S037"/>
<dbReference type="EMBL" id="GBEZ01007907">
    <property type="protein sequence ID" value="JAC77588.1"/>
    <property type="molecule type" value="Transcribed_RNA"/>
</dbReference>
<dbReference type="GO" id="GO:0001731">
    <property type="term" value="P:formation of translation preinitiation complex"/>
    <property type="evidence" value="ECO:0007669"/>
    <property type="project" value="TreeGrafter"/>
</dbReference>
<dbReference type="Pfam" id="PF01873">
    <property type="entry name" value="eIF-5_eIF-2B"/>
    <property type="match status" value="1"/>
</dbReference>
<evidence type="ECO:0000256" key="6">
    <source>
        <dbReference type="ARBA" id="ARBA00073542"/>
    </source>
</evidence>
<dbReference type="SUPFAM" id="SSF75689">
    <property type="entry name" value="Zinc-binding domain of translation initiation factor 2 beta"/>
    <property type="match status" value="1"/>
</dbReference>